<feature type="region of interest" description="Disordered" evidence="1">
    <location>
        <begin position="383"/>
        <end position="410"/>
    </location>
</feature>
<keyword evidence="2" id="KW-0472">Membrane</keyword>
<organism evidence="4 5">
    <name type="scientific">Clarias magur</name>
    <name type="common">Asian catfish</name>
    <name type="synonym">Macropteronotus magur</name>
    <dbReference type="NCBI Taxonomy" id="1594786"/>
    <lineage>
        <taxon>Eukaryota</taxon>
        <taxon>Metazoa</taxon>
        <taxon>Chordata</taxon>
        <taxon>Craniata</taxon>
        <taxon>Vertebrata</taxon>
        <taxon>Euteleostomi</taxon>
        <taxon>Actinopterygii</taxon>
        <taxon>Neopterygii</taxon>
        <taxon>Teleostei</taxon>
        <taxon>Ostariophysi</taxon>
        <taxon>Siluriformes</taxon>
        <taxon>Clariidae</taxon>
        <taxon>Clarias</taxon>
    </lineage>
</organism>
<dbReference type="InterPro" id="IPR007110">
    <property type="entry name" value="Ig-like_dom"/>
</dbReference>
<keyword evidence="2" id="KW-0812">Transmembrane</keyword>
<dbReference type="PROSITE" id="PS50835">
    <property type="entry name" value="IG_LIKE"/>
    <property type="match status" value="2"/>
</dbReference>
<evidence type="ECO:0000256" key="1">
    <source>
        <dbReference type="SAM" id="MobiDB-lite"/>
    </source>
</evidence>
<dbReference type="SUPFAM" id="SSF48726">
    <property type="entry name" value="Immunoglobulin"/>
    <property type="match status" value="3"/>
</dbReference>
<dbReference type="InterPro" id="IPR036179">
    <property type="entry name" value="Ig-like_dom_sf"/>
</dbReference>
<feature type="domain" description="Ig-like" evidence="3">
    <location>
        <begin position="208"/>
        <end position="283"/>
    </location>
</feature>
<keyword evidence="2" id="KW-1133">Transmembrane helix</keyword>
<dbReference type="EMBL" id="QNUK01000032">
    <property type="protein sequence ID" value="KAF5906485.1"/>
    <property type="molecule type" value="Genomic_DNA"/>
</dbReference>
<dbReference type="Proteomes" id="UP000727407">
    <property type="component" value="Unassembled WGS sequence"/>
</dbReference>
<dbReference type="InterPro" id="IPR013783">
    <property type="entry name" value="Ig-like_fold"/>
</dbReference>
<feature type="domain" description="Ig-like" evidence="3">
    <location>
        <begin position="116"/>
        <end position="203"/>
    </location>
</feature>
<dbReference type="SMART" id="SM00408">
    <property type="entry name" value="IGc2"/>
    <property type="match status" value="2"/>
</dbReference>
<evidence type="ECO:0000313" key="4">
    <source>
        <dbReference type="EMBL" id="KAF5906485.1"/>
    </source>
</evidence>
<comment type="caution">
    <text evidence="4">The sequence shown here is derived from an EMBL/GenBank/DDBJ whole genome shotgun (WGS) entry which is preliminary data.</text>
</comment>
<dbReference type="OrthoDB" id="10012075at2759"/>
<dbReference type="Pfam" id="PF13895">
    <property type="entry name" value="Ig_2"/>
    <property type="match status" value="1"/>
</dbReference>
<dbReference type="Gene3D" id="2.60.40.10">
    <property type="entry name" value="Immunoglobulins"/>
    <property type="match status" value="3"/>
</dbReference>
<name>A0A8J4UYY3_CLAMG</name>
<dbReference type="Pfam" id="PF13927">
    <property type="entry name" value="Ig_3"/>
    <property type="match status" value="1"/>
</dbReference>
<sequence>MLFSQFIHRALGSRWSVTYSPEHLCALKRSTVFMNASYTHPTGVKVLKSFWVIDPVKDKEPTDLRDEPGYSGRVNYSGDKQKHVSLRLSEVKKTDEHQYCIRVLGQKSTDNYLFYPGVILSVTELQVEFPETVVEGNKTVLVCSTTCSLSHTPAFIWYRNGLRIDNSINHTLTLQPTKADDAGSYSCAVRGYEEHRSPARNLAVMYPPKNITVFVRPSGKLAKDSSVTLTCSSDANPPVENYTWFKQTTLVGKEKTYTITKISSEDSGKYKCKCSNEVGHQYSIGVALDIDNGVQPAVIAGIIACLSSLVLVLIIVLLRRKKMYCWSKESKKHENVDAEPAPHNTPHSNTDNQDEVQYASIVHARKPESATLRAPERDLYANVQHQRGKAGKNNQEDDVQYATTQVSSSN</sequence>
<keyword evidence="5" id="KW-1185">Reference proteome</keyword>
<feature type="non-terminal residue" evidence="4">
    <location>
        <position position="1"/>
    </location>
</feature>
<protein>
    <submittedName>
        <fullName evidence="4">B-cell receptor CD22-like</fullName>
    </submittedName>
</protein>
<proteinExistence type="predicted"/>
<evidence type="ECO:0000313" key="5">
    <source>
        <dbReference type="Proteomes" id="UP000727407"/>
    </source>
</evidence>
<gene>
    <name evidence="4" type="ORF">DAT39_003794</name>
</gene>
<dbReference type="PANTHER" id="PTHR46013:SF4">
    <property type="entry name" value="B-CELL RECEPTOR CD22-RELATED"/>
    <property type="match status" value="1"/>
</dbReference>
<dbReference type="AlphaFoldDB" id="A0A8J4UYY3"/>
<evidence type="ECO:0000259" key="3">
    <source>
        <dbReference type="PROSITE" id="PS50835"/>
    </source>
</evidence>
<dbReference type="InterPro" id="IPR003599">
    <property type="entry name" value="Ig_sub"/>
</dbReference>
<accession>A0A8J4UYY3</accession>
<dbReference type="PANTHER" id="PTHR46013">
    <property type="entry name" value="VASCULAR CELL ADHESION MOLECULE 1"/>
    <property type="match status" value="1"/>
</dbReference>
<evidence type="ECO:0000256" key="2">
    <source>
        <dbReference type="SAM" id="Phobius"/>
    </source>
</evidence>
<reference evidence="4" key="1">
    <citation type="submission" date="2020-07" db="EMBL/GenBank/DDBJ databases">
        <title>Clarias magur genome sequencing, assembly and annotation.</title>
        <authorList>
            <person name="Kushwaha B."/>
            <person name="Kumar R."/>
            <person name="Das P."/>
            <person name="Joshi C.G."/>
            <person name="Kumar D."/>
            <person name="Nagpure N.S."/>
            <person name="Pandey M."/>
            <person name="Agarwal S."/>
            <person name="Srivastava S."/>
            <person name="Singh M."/>
            <person name="Sahoo L."/>
            <person name="Jayasankar P."/>
            <person name="Meher P.K."/>
            <person name="Koringa P.G."/>
            <person name="Iquebal M.A."/>
            <person name="Das S.P."/>
            <person name="Bit A."/>
            <person name="Patnaik S."/>
            <person name="Patel N."/>
            <person name="Shah T.M."/>
            <person name="Hinsu A."/>
            <person name="Jena J.K."/>
        </authorList>
    </citation>
    <scope>NUCLEOTIDE SEQUENCE</scope>
    <source>
        <strain evidence="4">CIFAMagur01</strain>
        <tissue evidence="4">Testis</tissue>
    </source>
</reference>
<feature type="compositionally biased region" description="Polar residues" evidence="1">
    <location>
        <begin position="401"/>
        <end position="410"/>
    </location>
</feature>
<dbReference type="InterPro" id="IPR003598">
    <property type="entry name" value="Ig_sub2"/>
</dbReference>
<dbReference type="SMART" id="SM00409">
    <property type="entry name" value="IG"/>
    <property type="match status" value="3"/>
</dbReference>
<feature type="transmembrane region" description="Helical" evidence="2">
    <location>
        <begin position="297"/>
        <end position="318"/>
    </location>
</feature>
<feature type="region of interest" description="Disordered" evidence="1">
    <location>
        <begin position="331"/>
        <end position="352"/>
    </location>
</feature>
<keyword evidence="4" id="KW-0675">Receptor</keyword>